<dbReference type="EMBL" id="CASHTH010001223">
    <property type="protein sequence ID" value="CAI8012873.1"/>
    <property type="molecule type" value="Genomic_DNA"/>
</dbReference>
<name>A0AA35RLG5_GEOBA</name>
<comment type="caution">
    <text evidence="5">Lacks conserved residue(s) required for the propagation of feature annotation.</text>
</comment>
<evidence type="ECO:0000256" key="5">
    <source>
        <dbReference type="PROSITE-ProRule" id="PRU00076"/>
    </source>
</evidence>
<dbReference type="SMART" id="SM00181">
    <property type="entry name" value="EGF"/>
    <property type="match status" value="3"/>
</dbReference>
<feature type="region of interest" description="Disordered" evidence="6">
    <location>
        <begin position="283"/>
        <end position="388"/>
    </location>
</feature>
<reference evidence="8" key="1">
    <citation type="submission" date="2023-03" db="EMBL/GenBank/DDBJ databases">
        <authorList>
            <person name="Steffen K."/>
            <person name="Cardenas P."/>
        </authorList>
    </citation>
    <scope>NUCLEOTIDE SEQUENCE</scope>
</reference>
<protein>
    <submittedName>
        <fullName evidence="8">Pro-epidermal growth factor</fullName>
    </submittedName>
</protein>
<proteinExistence type="predicted"/>
<dbReference type="InterPro" id="IPR001881">
    <property type="entry name" value="EGF-like_Ca-bd_dom"/>
</dbReference>
<dbReference type="InterPro" id="IPR009030">
    <property type="entry name" value="Growth_fac_rcpt_cys_sf"/>
</dbReference>
<dbReference type="InterPro" id="IPR052235">
    <property type="entry name" value="Nephronectin_domain"/>
</dbReference>
<evidence type="ECO:0000256" key="3">
    <source>
        <dbReference type="ARBA" id="ARBA00022737"/>
    </source>
</evidence>
<keyword evidence="2" id="KW-0732">Signal</keyword>
<dbReference type="PROSITE" id="PS01186">
    <property type="entry name" value="EGF_2"/>
    <property type="match status" value="2"/>
</dbReference>
<dbReference type="PANTHER" id="PTHR24050">
    <property type="entry name" value="PA14 DOMAIN-CONTAINING PROTEIN"/>
    <property type="match status" value="1"/>
</dbReference>
<dbReference type="InterPro" id="IPR018097">
    <property type="entry name" value="EGF_Ca-bd_CS"/>
</dbReference>
<dbReference type="InterPro" id="IPR049883">
    <property type="entry name" value="NOTCH1_EGF-like"/>
</dbReference>
<dbReference type="SUPFAM" id="SSF57184">
    <property type="entry name" value="Growth factor receptor domain"/>
    <property type="match status" value="1"/>
</dbReference>
<feature type="compositionally biased region" description="Polar residues" evidence="6">
    <location>
        <begin position="374"/>
        <end position="384"/>
    </location>
</feature>
<evidence type="ECO:0000256" key="2">
    <source>
        <dbReference type="ARBA" id="ARBA00022729"/>
    </source>
</evidence>
<organism evidence="8 9">
    <name type="scientific">Geodia barretti</name>
    <name type="common">Barrett's horny sponge</name>
    <dbReference type="NCBI Taxonomy" id="519541"/>
    <lineage>
        <taxon>Eukaryota</taxon>
        <taxon>Metazoa</taxon>
        <taxon>Porifera</taxon>
        <taxon>Demospongiae</taxon>
        <taxon>Heteroscleromorpha</taxon>
        <taxon>Tetractinellida</taxon>
        <taxon>Astrophorina</taxon>
        <taxon>Geodiidae</taxon>
        <taxon>Geodia</taxon>
    </lineage>
</organism>
<feature type="compositionally biased region" description="Low complexity" evidence="6">
    <location>
        <begin position="319"/>
        <end position="330"/>
    </location>
</feature>
<evidence type="ECO:0000313" key="9">
    <source>
        <dbReference type="Proteomes" id="UP001174909"/>
    </source>
</evidence>
<dbReference type="Proteomes" id="UP001174909">
    <property type="component" value="Unassembled WGS sequence"/>
</dbReference>
<dbReference type="PANTHER" id="PTHR24050:SF28">
    <property type="entry name" value="UROMODULIN-LIKE"/>
    <property type="match status" value="1"/>
</dbReference>
<dbReference type="SMART" id="SM00179">
    <property type="entry name" value="EGF_CA"/>
    <property type="match status" value="3"/>
</dbReference>
<keyword evidence="9" id="KW-1185">Reference proteome</keyword>
<feature type="domain" description="EGF-like" evidence="7">
    <location>
        <begin position="223"/>
        <end position="261"/>
    </location>
</feature>
<keyword evidence="3" id="KW-0677">Repeat</keyword>
<evidence type="ECO:0000313" key="8">
    <source>
        <dbReference type="EMBL" id="CAI8012873.1"/>
    </source>
</evidence>
<dbReference type="PROSITE" id="PS50026">
    <property type="entry name" value="EGF_3"/>
    <property type="match status" value="2"/>
</dbReference>
<keyword evidence="1 5" id="KW-0245">EGF-like domain</keyword>
<dbReference type="AlphaFoldDB" id="A0AA35RLG5"/>
<feature type="compositionally biased region" description="Low complexity" evidence="6">
    <location>
        <begin position="340"/>
        <end position="366"/>
    </location>
</feature>
<dbReference type="PROSITE" id="PS01187">
    <property type="entry name" value="EGF_CA"/>
    <property type="match status" value="1"/>
</dbReference>
<comment type="caution">
    <text evidence="8">The sequence shown here is derived from an EMBL/GenBank/DDBJ whole genome shotgun (WGS) entry which is preliminary data.</text>
</comment>
<dbReference type="InterPro" id="IPR000742">
    <property type="entry name" value="EGF"/>
</dbReference>
<keyword evidence="4" id="KW-1015">Disulfide bond</keyword>
<feature type="domain" description="EGF-like" evidence="7">
    <location>
        <begin position="124"/>
        <end position="165"/>
    </location>
</feature>
<dbReference type="InterPro" id="IPR000152">
    <property type="entry name" value="EGF-type_Asp/Asn_hydroxyl_site"/>
</dbReference>
<dbReference type="CDD" id="cd00054">
    <property type="entry name" value="EGF_CA"/>
    <property type="match status" value="2"/>
</dbReference>
<dbReference type="Pfam" id="PF07645">
    <property type="entry name" value="EGF_CA"/>
    <property type="match status" value="2"/>
</dbReference>
<sequence>MPAAHWIDRQFQSTCELVRHSNSIGDSKLDLWLSAHLEMNGLIAFTFLVFSFGEVVWGEGQCLSSCRGEAALIGETGSSLYCCRELRGGGYRTHSGICIPCHDDYTPLLPYSDLDDKWLSTGGSGDDCGVGYGGACSQFAWCQMVEEGLRCVCRPGFSGNGLECSDIDECETGRDSCDKRLYIASASRPGLVRRTRGICSNTPGGFTCSCRMGFTMEGKQCIDKNECVSGSEVCAEGAVCRNLVGSYHCSCPEGYEGDGVNCCLGLSLINQLLEQGLLQQVQSMSEGRQRKGGSGRRRGSRRKKCHHTSRRSRRDESSRSSTVRSATTISQSSRASVTDSASLASRSPQSSARASSVSLSTHSARSPVRDHMSQARQSPRSSVRGSKLFPHFTRGCERYVKTRSGGTSAGVVTSFGYNTQPLD</sequence>
<feature type="compositionally biased region" description="Basic residues" evidence="6">
    <location>
        <begin position="290"/>
        <end position="312"/>
    </location>
</feature>
<dbReference type="Gene3D" id="2.10.25.10">
    <property type="entry name" value="Laminin"/>
    <property type="match status" value="3"/>
</dbReference>
<accession>A0AA35RLG5</accession>
<evidence type="ECO:0000256" key="1">
    <source>
        <dbReference type="ARBA" id="ARBA00022536"/>
    </source>
</evidence>
<dbReference type="GO" id="GO:0005509">
    <property type="term" value="F:calcium ion binding"/>
    <property type="evidence" value="ECO:0007669"/>
    <property type="project" value="InterPro"/>
</dbReference>
<gene>
    <name evidence="8" type="ORF">GBAR_LOCUS8217</name>
</gene>
<evidence type="ECO:0000256" key="6">
    <source>
        <dbReference type="SAM" id="MobiDB-lite"/>
    </source>
</evidence>
<evidence type="ECO:0000259" key="7">
    <source>
        <dbReference type="PROSITE" id="PS50026"/>
    </source>
</evidence>
<evidence type="ECO:0000256" key="4">
    <source>
        <dbReference type="ARBA" id="ARBA00023157"/>
    </source>
</evidence>
<dbReference type="PROSITE" id="PS00010">
    <property type="entry name" value="ASX_HYDROXYL"/>
    <property type="match status" value="1"/>
</dbReference>
<dbReference type="FunFam" id="2.10.25.10:FF:000038">
    <property type="entry name" value="Fibrillin 2"/>
    <property type="match status" value="1"/>
</dbReference>